<dbReference type="GO" id="GO:0005737">
    <property type="term" value="C:cytoplasm"/>
    <property type="evidence" value="ECO:0007669"/>
    <property type="project" value="UniProtKB-ARBA"/>
</dbReference>
<evidence type="ECO:0000313" key="21">
    <source>
        <dbReference type="Proteomes" id="UP000060132"/>
    </source>
</evidence>
<feature type="chain" id="PRO_5042106947" description="Protease 3" evidence="15">
    <location>
        <begin position="29"/>
        <end position="984"/>
    </location>
</feature>
<dbReference type="AlphaFoldDB" id="A0AAC8ZA53"/>
<evidence type="ECO:0000259" key="18">
    <source>
        <dbReference type="Pfam" id="PF16187"/>
    </source>
</evidence>
<accession>A0AAC8ZA53</accession>
<dbReference type="Pfam" id="PF22456">
    <property type="entry name" value="PqqF-like_C_4"/>
    <property type="match status" value="1"/>
</dbReference>
<evidence type="ECO:0000256" key="11">
    <source>
        <dbReference type="ARBA" id="ARBA00029597"/>
    </source>
</evidence>
<evidence type="ECO:0000256" key="2">
    <source>
        <dbReference type="ARBA" id="ARBA00002184"/>
    </source>
</evidence>
<evidence type="ECO:0000259" key="19">
    <source>
        <dbReference type="Pfam" id="PF22456"/>
    </source>
</evidence>
<dbReference type="InterPro" id="IPR050626">
    <property type="entry name" value="Peptidase_M16"/>
</dbReference>
<dbReference type="Proteomes" id="UP000060132">
    <property type="component" value="Chromosome"/>
</dbReference>
<evidence type="ECO:0000256" key="14">
    <source>
        <dbReference type="RuleBase" id="RU004447"/>
    </source>
</evidence>
<dbReference type="Gene3D" id="3.30.830.10">
    <property type="entry name" value="Metalloenzyme, LuxS/M16 peptidase-like"/>
    <property type="match status" value="4"/>
</dbReference>
<evidence type="ECO:0000256" key="1">
    <source>
        <dbReference type="ARBA" id="ARBA00001947"/>
    </source>
</evidence>
<dbReference type="PANTHER" id="PTHR43690:SF18">
    <property type="entry name" value="INSULIN-DEGRADING ENZYME-RELATED"/>
    <property type="match status" value="1"/>
</dbReference>
<dbReference type="GO" id="GO:0004222">
    <property type="term" value="F:metalloendopeptidase activity"/>
    <property type="evidence" value="ECO:0007669"/>
    <property type="project" value="UniProtKB-EC"/>
</dbReference>
<dbReference type="InterPro" id="IPR011249">
    <property type="entry name" value="Metalloenz_LuxS/M16"/>
</dbReference>
<feature type="domain" description="Peptidase M16 C-terminal" evidence="17">
    <location>
        <begin position="237"/>
        <end position="418"/>
    </location>
</feature>
<dbReference type="EC" id="3.4.24.55" evidence="4"/>
<keyword evidence="15" id="KW-0732">Signal</keyword>
<feature type="domain" description="Peptidase M16 N-terminal" evidence="16">
    <location>
        <begin position="76"/>
        <end position="203"/>
    </location>
</feature>
<feature type="domain" description="Coenzyme PQQ synthesis protein F-like C-terminal lobe" evidence="19">
    <location>
        <begin position="803"/>
        <end position="899"/>
    </location>
</feature>
<evidence type="ECO:0000256" key="5">
    <source>
        <dbReference type="ARBA" id="ARBA00017565"/>
    </source>
</evidence>
<name>A0AAC8ZA53_HAEDC</name>
<dbReference type="PANTHER" id="PTHR43690">
    <property type="entry name" value="NARDILYSIN"/>
    <property type="match status" value="1"/>
</dbReference>
<evidence type="ECO:0000256" key="13">
    <source>
        <dbReference type="ARBA" id="ARBA00033450"/>
    </source>
</evidence>
<dbReference type="OMA" id="WIFDEMK"/>
<evidence type="ECO:0000259" key="17">
    <source>
        <dbReference type="Pfam" id="PF05193"/>
    </source>
</evidence>
<comment type="cofactor">
    <cofactor evidence="1">
        <name>Zn(2+)</name>
        <dbReference type="ChEBI" id="CHEBI:29105"/>
    </cofactor>
</comment>
<dbReference type="InterPro" id="IPR007863">
    <property type="entry name" value="Peptidase_M16_C"/>
</dbReference>
<evidence type="ECO:0000256" key="4">
    <source>
        <dbReference type="ARBA" id="ARBA00012449"/>
    </source>
</evidence>
<dbReference type="FunFam" id="3.30.830.10:FF:000012">
    <property type="entry name" value="Protease 3"/>
    <property type="match status" value="1"/>
</dbReference>
<dbReference type="InterPro" id="IPR011765">
    <property type="entry name" value="Pept_M16_N"/>
</dbReference>
<feature type="domain" description="Peptidase M16 middle/third" evidence="18">
    <location>
        <begin position="422"/>
        <end position="697"/>
    </location>
</feature>
<dbReference type="Pfam" id="PF00675">
    <property type="entry name" value="Peptidase_M16"/>
    <property type="match status" value="1"/>
</dbReference>
<evidence type="ECO:0000256" key="7">
    <source>
        <dbReference type="ARBA" id="ARBA00022723"/>
    </source>
</evidence>
<dbReference type="RefSeq" id="WP_010944234.1">
    <property type="nucleotide sequence ID" value="NZ_CP011218.1"/>
</dbReference>
<dbReference type="NCBIfam" id="NF011681">
    <property type="entry name" value="PRK15101.1"/>
    <property type="match status" value="1"/>
</dbReference>
<dbReference type="Pfam" id="PF16187">
    <property type="entry name" value="Peptidase_M16_M"/>
    <property type="match status" value="1"/>
</dbReference>
<dbReference type="SUPFAM" id="SSF63411">
    <property type="entry name" value="LuxS/MPP-like metallohydrolase"/>
    <property type="match status" value="4"/>
</dbReference>
<keyword evidence="10" id="KW-0482">Metalloprotease</keyword>
<gene>
    <name evidence="20" type="ORF">RZ57_00700</name>
</gene>
<reference evidence="20 21" key="1">
    <citation type="journal article" date="2015" name="PLoS Negl. Trop. Dis.">
        <title>Haemophilus ducreyi Cutaneous Ulcer Strains Are Nearly Identical to Class I Genital Ulcer Strains.</title>
        <authorList>
            <person name="Gangaiah D."/>
            <person name="Webb K.M."/>
            <person name="Humphreys T.L."/>
            <person name="Fortney K.R."/>
            <person name="Toh E."/>
            <person name="Tai A."/>
            <person name="Katz S.S."/>
            <person name="Pillay A."/>
            <person name="Chen C.Y."/>
            <person name="Roberts S.A."/>
            <person name="Munson R.S.Jr."/>
            <person name="Spinola S.M."/>
        </authorList>
    </citation>
    <scope>NUCLEOTIDE SEQUENCE [LARGE SCALE GENOMIC DNA]</scope>
    <source>
        <strain evidence="21">CLU2</strain>
    </source>
</reference>
<keyword evidence="6 20" id="KW-0645">Protease</keyword>
<dbReference type="PROSITE" id="PS00143">
    <property type="entry name" value="INSULINASE"/>
    <property type="match status" value="1"/>
</dbReference>
<dbReference type="Pfam" id="PF05193">
    <property type="entry name" value="Peptidase_M16_C"/>
    <property type="match status" value="1"/>
</dbReference>
<sequence>MKKNFIAQSVRYALCSYFTLAVMNPTFANDLPNQTANSVQTMPNMADFAFIKQTINKSPNDTAIYQAIELANGMTVLLISDEKANKSLMSLALPIGSMEDPIEQQGLAHYLEHMILMGSKAYPETNSLDKFLNKNGGYNNASTSPDRTAYYLEVNNDAFAEAVTRLADTFAQPLLSESNGKKEVNAVNAEMIRAKSNDGHLIQSVNLATANPAHPITKFTVGNNETLSDKPNSKLHTELEKFYHTHYSANLVKAVLYSNQSIEQLATLAAKTLGKMQNKNLSVPTVEEPFFRPTDKGVWIEYKPVKPTKLLSISFDMQNDEAKFANKTGEYLAYVLNNHTAGTLSDYLIKQGLSDSGIAAGASPNVSRNRGSFTIYIDLTDKGLAHKDHIISLVFQQLEQIKKDGIQESYFNEVRESLKQDFQHLQVEKDGYYIEALAEQMLHYPIEHILDAEYLVDKMDVEAIKAKLNEMTLDNARIILVSEQAKTDKKTPYFEAGYSIAKFTDVQKAKWLDFSHNPSLKLPALNPYFATDFSLIKPTDERKFPKVIESDKGKVIYAMPSQYFANDPKARISINFSIMPKEDDLKQYISATLLGYMNNLAQNELDFQSSVAGMQTSLDISANGIAINVSGYTQHLAKLVQDTLTKFKQFKLTEEFLAQAKERVLEALARKNKANSLEQTNRILSNFADYPYFEEDKQRKVINEITLADIKAIREKVLSKPTGVNVLSVGNLDDSQVKQLVQHVNEVVQNRNLELGKARYLDLNESERKFNYVQTVPHEDNALNVTYLAKGYDELDSSIRSRLLSDIISRWYFDDLRTQKQLGYVVYATNVQMGKTSGLRFMVQSPNTTPAGIMQHNMRFFKESADKLNALTDEEFKRYQTSLVEKLARKPESLVQEFSLFMFDFYRKNNQFDHLAKSIATVKKLTKQDIIEFYQRAVIEQKGLSFISQALGTKATAADGVILQDYQKIESIEALQKEFSVKFY</sequence>
<evidence type="ECO:0000256" key="10">
    <source>
        <dbReference type="ARBA" id="ARBA00023049"/>
    </source>
</evidence>
<evidence type="ECO:0000256" key="6">
    <source>
        <dbReference type="ARBA" id="ARBA00022670"/>
    </source>
</evidence>
<evidence type="ECO:0000256" key="15">
    <source>
        <dbReference type="SAM" id="SignalP"/>
    </source>
</evidence>
<dbReference type="GO" id="GO:0006508">
    <property type="term" value="P:proteolysis"/>
    <property type="evidence" value="ECO:0007669"/>
    <property type="project" value="UniProtKB-KW"/>
</dbReference>
<dbReference type="InterPro" id="IPR001431">
    <property type="entry name" value="Pept_M16_Zn_BS"/>
</dbReference>
<organism evidence="20 21">
    <name type="scientific">Haemophilus ducreyi</name>
    <dbReference type="NCBI Taxonomy" id="730"/>
    <lineage>
        <taxon>Bacteria</taxon>
        <taxon>Pseudomonadati</taxon>
        <taxon>Pseudomonadota</taxon>
        <taxon>Gammaproteobacteria</taxon>
        <taxon>Pasteurellales</taxon>
        <taxon>Pasteurellaceae</taxon>
        <taxon>Haemophilus</taxon>
    </lineage>
</organism>
<evidence type="ECO:0000256" key="3">
    <source>
        <dbReference type="ARBA" id="ARBA00007261"/>
    </source>
</evidence>
<keyword evidence="8" id="KW-0378">Hydrolase</keyword>
<dbReference type="EMBL" id="CP011219">
    <property type="protein sequence ID" value="AKO31768.1"/>
    <property type="molecule type" value="Genomic_DNA"/>
</dbReference>
<dbReference type="InterPro" id="IPR054734">
    <property type="entry name" value="PqqF-like_C_4"/>
</dbReference>
<keyword evidence="7" id="KW-0479">Metal-binding</keyword>
<feature type="signal peptide" evidence="15">
    <location>
        <begin position="1"/>
        <end position="28"/>
    </location>
</feature>
<comment type="function">
    <text evidence="2">Endopeptidase that degrades small peptides of less than 7 kDa, such as glucagon and insulin.</text>
</comment>
<evidence type="ECO:0000256" key="12">
    <source>
        <dbReference type="ARBA" id="ARBA00031184"/>
    </source>
</evidence>
<proteinExistence type="inferred from homology"/>
<protein>
    <recommendedName>
        <fullName evidence="5">Protease 3</fullName>
        <ecNumber evidence="4">3.4.24.55</ecNumber>
    </recommendedName>
    <alternativeName>
        <fullName evidence="13">Pitrilysin</fullName>
    </alternativeName>
    <alternativeName>
        <fullName evidence="12">Protease III</fullName>
    </alternativeName>
    <alternativeName>
        <fullName evidence="11">Protease pi</fullName>
    </alternativeName>
</protein>
<evidence type="ECO:0000256" key="9">
    <source>
        <dbReference type="ARBA" id="ARBA00022833"/>
    </source>
</evidence>
<dbReference type="InterPro" id="IPR032632">
    <property type="entry name" value="Peptidase_M16_M"/>
</dbReference>
<comment type="similarity">
    <text evidence="3 14">Belongs to the peptidase M16 family.</text>
</comment>
<evidence type="ECO:0000256" key="8">
    <source>
        <dbReference type="ARBA" id="ARBA00022801"/>
    </source>
</evidence>
<evidence type="ECO:0000259" key="16">
    <source>
        <dbReference type="Pfam" id="PF00675"/>
    </source>
</evidence>
<evidence type="ECO:0000313" key="20">
    <source>
        <dbReference type="EMBL" id="AKO31768.1"/>
    </source>
</evidence>
<dbReference type="GO" id="GO:0046872">
    <property type="term" value="F:metal ion binding"/>
    <property type="evidence" value="ECO:0007669"/>
    <property type="project" value="UniProtKB-KW"/>
</dbReference>
<keyword evidence="9" id="KW-0862">Zinc</keyword>